<dbReference type="AlphaFoldDB" id="A0A919T3J2"/>
<dbReference type="Proteomes" id="UP000680865">
    <property type="component" value="Unassembled WGS sequence"/>
</dbReference>
<name>A0A919T3J2_9ACTN</name>
<gene>
    <name evidence="1" type="ORF">Aco04nite_86570</name>
</gene>
<keyword evidence="2" id="KW-1185">Reference proteome</keyword>
<accession>A0A919T3J2</accession>
<evidence type="ECO:0000313" key="1">
    <source>
        <dbReference type="EMBL" id="GIM83449.1"/>
    </source>
</evidence>
<protein>
    <submittedName>
        <fullName evidence="1">Uncharacterized protein</fullName>
    </submittedName>
</protein>
<sequence length="70" mass="7749">MMGNMDADDFYEEDENVEDLLAAFDQAEEGGKTCRPANGQTHWLTIFGLASRTTQETDQDTSNTLNVFAA</sequence>
<organism evidence="1 2">
    <name type="scientific">Winogradskya consettensis</name>
    <dbReference type="NCBI Taxonomy" id="113560"/>
    <lineage>
        <taxon>Bacteria</taxon>
        <taxon>Bacillati</taxon>
        <taxon>Actinomycetota</taxon>
        <taxon>Actinomycetes</taxon>
        <taxon>Micromonosporales</taxon>
        <taxon>Micromonosporaceae</taxon>
        <taxon>Winogradskya</taxon>
    </lineage>
</organism>
<comment type="caution">
    <text evidence="1">The sequence shown here is derived from an EMBL/GenBank/DDBJ whole genome shotgun (WGS) entry which is preliminary data.</text>
</comment>
<proteinExistence type="predicted"/>
<dbReference type="EMBL" id="BOQP01000056">
    <property type="protein sequence ID" value="GIM83449.1"/>
    <property type="molecule type" value="Genomic_DNA"/>
</dbReference>
<evidence type="ECO:0000313" key="2">
    <source>
        <dbReference type="Proteomes" id="UP000680865"/>
    </source>
</evidence>
<reference evidence="1" key="1">
    <citation type="submission" date="2021-03" db="EMBL/GenBank/DDBJ databases">
        <title>Whole genome shotgun sequence of Actinoplanes consettensis NBRC 14913.</title>
        <authorList>
            <person name="Komaki H."/>
            <person name="Tamura T."/>
        </authorList>
    </citation>
    <scope>NUCLEOTIDE SEQUENCE</scope>
    <source>
        <strain evidence="1">NBRC 14913</strain>
    </source>
</reference>